<gene>
    <name evidence="3" type="ORF">EJE24_22685</name>
</gene>
<evidence type="ECO:0000313" key="3">
    <source>
        <dbReference type="EMBL" id="RSK63156.1"/>
    </source>
</evidence>
<accession>A0A428LGQ4</accession>
<evidence type="ECO:0000256" key="2">
    <source>
        <dbReference type="SAM" id="SignalP"/>
    </source>
</evidence>
<dbReference type="Proteomes" id="UP000276389">
    <property type="component" value="Unassembled WGS sequence"/>
</dbReference>
<evidence type="ECO:0000256" key="1">
    <source>
        <dbReference type="SAM" id="MobiDB-lite"/>
    </source>
</evidence>
<keyword evidence="2" id="KW-0732">Signal</keyword>
<feature type="chain" id="PRO_5018972071" evidence="2">
    <location>
        <begin position="23"/>
        <end position="125"/>
    </location>
</feature>
<reference evidence="3 4" key="1">
    <citation type="submission" date="2018-12" db="EMBL/GenBank/DDBJ databases">
        <title>The Genome Submission of two Enterobacter spp. strains.</title>
        <authorList>
            <person name="Wu W."/>
            <person name="Wei L."/>
            <person name="Feng Y."/>
            <person name="Zong Z."/>
        </authorList>
    </citation>
    <scope>NUCLEOTIDE SEQUENCE [LARGE SCALE GENOMIC DNA]</scope>
    <source>
        <strain evidence="3 4">WCHEHu045002</strain>
    </source>
</reference>
<feature type="region of interest" description="Disordered" evidence="1">
    <location>
        <begin position="75"/>
        <end position="125"/>
    </location>
</feature>
<organism evidence="3 4">
    <name type="scientific">Enterobacter huaxiensis</name>
    <dbReference type="NCBI Taxonomy" id="2494702"/>
    <lineage>
        <taxon>Bacteria</taxon>
        <taxon>Pseudomonadati</taxon>
        <taxon>Pseudomonadota</taxon>
        <taxon>Gammaproteobacteria</taxon>
        <taxon>Enterobacterales</taxon>
        <taxon>Enterobacteriaceae</taxon>
        <taxon>Enterobacter</taxon>
    </lineage>
</organism>
<proteinExistence type="predicted"/>
<dbReference type="InterPro" id="IPR009468">
    <property type="entry name" value="DUF1090"/>
</dbReference>
<dbReference type="RefSeq" id="WP_125915640.1">
    <property type="nucleotide sequence ID" value="NZ_RWHU01000012.1"/>
</dbReference>
<name>A0A428LGQ4_9ENTR</name>
<dbReference type="AlphaFoldDB" id="A0A428LGQ4"/>
<dbReference type="Pfam" id="PF06476">
    <property type="entry name" value="DUF1090"/>
    <property type="match status" value="1"/>
</dbReference>
<evidence type="ECO:0000313" key="4">
    <source>
        <dbReference type="Proteomes" id="UP000276389"/>
    </source>
</evidence>
<feature type="compositionally biased region" description="Basic and acidic residues" evidence="1">
    <location>
        <begin position="75"/>
        <end position="111"/>
    </location>
</feature>
<sequence length="125" mass="14282">MNKSTYVLAGIVALVPFFSARAATGCEAKRQEIKQQINLAQSYGNEHRVVGLQKALSELNANCTDDRLRLEREADVRKKEQKVEERRQELAEAKADGREDKIRKKQEKLEEAQDELTEAKNILNK</sequence>
<protein>
    <submittedName>
        <fullName evidence="3">DUF1090 domain-containing protein</fullName>
    </submittedName>
</protein>
<feature type="signal peptide" evidence="2">
    <location>
        <begin position="1"/>
        <end position="22"/>
    </location>
</feature>
<dbReference type="EMBL" id="RWHU01000012">
    <property type="protein sequence ID" value="RSK63156.1"/>
    <property type="molecule type" value="Genomic_DNA"/>
</dbReference>
<comment type="caution">
    <text evidence="3">The sequence shown here is derived from an EMBL/GenBank/DDBJ whole genome shotgun (WGS) entry which is preliminary data.</text>
</comment>